<comment type="catalytic activity">
    <reaction evidence="5">
        <text>a 3-(all-trans-polyprenyl)benzene-1,2-diol + S-adenosyl-L-methionine = a 2-methoxy-6-(all-trans-polyprenyl)phenol + S-adenosyl-L-homocysteine + H(+)</text>
        <dbReference type="Rhea" id="RHEA:31411"/>
        <dbReference type="Rhea" id="RHEA-COMP:9550"/>
        <dbReference type="Rhea" id="RHEA-COMP:9551"/>
        <dbReference type="ChEBI" id="CHEBI:15378"/>
        <dbReference type="ChEBI" id="CHEBI:57856"/>
        <dbReference type="ChEBI" id="CHEBI:59789"/>
        <dbReference type="ChEBI" id="CHEBI:62729"/>
        <dbReference type="ChEBI" id="CHEBI:62731"/>
        <dbReference type="EC" id="2.1.1.222"/>
    </reaction>
</comment>
<protein>
    <recommendedName>
        <fullName evidence="5">Ubiquinone biosynthesis O-methyltransferase</fullName>
    </recommendedName>
    <alternativeName>
        <fullName evidence="5">2-polyprenyl-6-hydroxyphenol methylase</fullName>
        <ecNumber evidence="5">2.1.1.222</ecNumber>
    </alternativeName>
    <alternativeName>
        <fullName evidence="5">3-demethylubiquinone 3-O-methyltransferase</fullName>
        <ecNumber evidence="5">2.1.1.64</ecNumber>
    </alternativeName>
</protein>
<feature type="binding site" evidence="5">
    <location>
        <position position="94"/>
    </location>
    <ligand>
        <name>S-adenosyl-L-methionine</name>
        <dbReference type="ChEBI" id="CHEBI:59789"/>
    </ligand>
</feature>
<evidence type="ECO:0000313" key="6">
    <source>
        <dbReference type="EMBL" id="VFJ91122.1"/>
    </source>
</evidence>
<organism evidence="6">
    <name type="scientific">Candidatus Kentrum sp. LFY</name>
    <dbReference type="NCBI Taxonomy" id="2126342"/>
    <lineage>
        <taxon>Bacteria</taxon>
        <taxon>Pseudomonadati</taxon>
        <taxon>Pseudomonadota</taxon>
        <taxon>Gammaproteobacteria</taxon>
        <taxon>Candidatus Kentrum</taxon>
    </lineage>
</organism>
<dbReference type="FunFam" id="3.40.50.150:FF:000028">
    <property type="entry name" value="Ubiquinone biosynthesis O-methyltransferase"/>
    <property type="match status" value="1"/>
</dbReference>
<evidence type="ECO:0000256" key="2">
    <source>
        <dbReference type="ARBA" id="ARBA00022679"/>
    </source>
</evidence>
<accession>A0A450UF90</accession>
<dbReference type="NCBIfam" id="TIGR01983">
    <property type="entry name" value="UbiG"/>
    <property type="match status" value="1"/>
</dbReference>
<dbReference type="Pfam" id="PF13489">
    <property type="entry name" value="Methyltransf_23"/>
    <property type="match status" value="1"/>
</dbReference>
<dbReference type="GO" id="GO:0032259">
    <property type="term" value="P:methylation"/>
    <property type="evidence" value="ECO:0007669"/>
    <property type="project" value="UniProtKB-KW"/>
</dbReference>
<dbReference type="InterPro" id="IPR029063">
    <property type="entry name" value="SAM-dependent_MTases_sf"/>
</dbReference>
<dbReference type="CDD" id="cd02440">
    <property type="entry name" value="AdoMet_MTases"/>
    <property type="match status" value="1"/>
</dbReference>
<dbReference type="GO" id="GO:0061542">
    <property type="term" value="F:3-demethylubiquinol 3-O-methyltransferase activity"/>
    <property type="evidence" value="ECO:0007669"/>
    <property type="project" value="UniProtKB-UniRule"/>
</dbReference>
<reference evidence="6" key="1">
    <citation type="submission" date="2019-02" db="EMBL/GenBank/DDBJ databases">
        <authorList>
            <person name="Gruber-Vodicka R. H."/>
            <person name="Seah K. B. B."/>
        </authorList>
    </citation>
    <scope>NUCLEOTIDE SEQUENCE</scope>
    <source>
        <strain evidence="6">BECK_M7</strain>
    </source>
</reference>
<keyword evidence="4 5" id="KW-0949">S-adenosyl-L-methionine</keyword>
<dbReference type="UniPathway" id="UPA00232"/>
<gene>
    <name evidence="5" type="primary">ubiG</name>
    <name evidence="6" type="ORF">BECKLFY1418B_GA0070995_10242</name>
</gene>
<feature type="binding site" evidence="5">
    <location>
        <position position="138"/>
    </location>
    <ligand>
        <name>S-adenosyl-L-methionine</name>
        <dbReference type="ChEBI" id="CHEBI:59789"/>
    </ligand>
</feature>
<evidence type="ECO:0000256" key="1">
    <source>
        <dbReference type="ARBA" id="ARBA00022603"/>
    </source>
</evidence>
<comment type="function">
    <text evidence="5">O-methyltransferase that catalyzes the 2 O-methylation steps in the ubiquinone biosynthetic pathway.</text>
</comment>
<dbReference type="AlphaFoldDB" id="A0A450UF90"/>
<dbReference type="InterPro" id="IPR010233">
    <property type="entry name" value="UbiG_MeTrfase"/>
</dbReference>
<dbReference type="PANTHER" id="PTHR43464">
    <property type="entry name" value="METHYLTRANSFERASE"/>
    <property type="match status" value="1"/>
</dbReference>
<sequence>MTYQENAERTAGSSDNIDLNNIDSSEVAKFDRMASRWWDLEGDLRVLHTLNPLRLDYIERSVGLRGKRVLDVGCGGGILAESMVSKGAQVTGIDAAEAPLRVAKLHRIETGIEVDYRCITAEALAEQEPGMYDVLTCMELLEHIPDPAVTVKACAKLVRPGGSCFFSTINRNPKAWLFAILAGEYLLGLLPKGTHDFAKFIRPSELIGWCRNAGLLTKGLQGLSYNPLTKYFQLTPNVDVNYIVWLQVRGDIAG</sequence>
<comment type="pathway">
    <text evidence="5">Cofactor biosynthesis; ubiquinone biosynthesis.</text>
</comment>
<dbReference type="PANTHER" id="PTHR43464:SF19">
    <property type="entry name" value="UBIQUINONE BIOSYNTHESIS O-METHYLTRANSFERASE, MITOCHONDRIAL"/>
    <property type="match status" value="1"/>
</dbReference>
<dbReference type="EMBL" id="CAADFF010000024">
    <property type="protein sequence ID" value="VFJ91122.1"/>
    <property type="molecule type" value="Genomic_DNA"/>
</dbReference>
<keyword evidence="1 5" id="KW-0489">Methyltransferase</keyword>
<dbReference type="HAMAP" id="MF_00472">
    <property type="entry name" value="UbiG"/>
    <property type="match status" value="1"/>
</dbReference>
<dbReference type="Gene3D" id="3.40.50.150">
    <property type="entry name" value="Vaccinia Virus protein VP39"/>
    <property type="match status" value="1"/>
</dbReference>
<dbReference type="SUPFAM" id="SSF53335">
    <property type="entry name" value="S-adenosyl-L-methionine-dependent methyltransferases"/>
    <property type="match status" value="1"/>
</dbReference>
<comment type="catalytic activity">
    <reaction evidence="5">
        <text>a 3-demethylubiquinol + S-adenosyl-L-methionine = a ubiquinol + S-adenosyl-L-homocysteine + H(+)</text>
        <dbReference type="Rhea" id="RHEA:44380"/>
        <dbReference type="Rhea" id="RHEA-COMP:9566"/>
        <dbReference type="Rhea" id="RHEA-COMP:10914"/>
        <dbReference type="ChEBI" id="CHEBI:15378"/>
        <dbReference type="ChEBI" id="CHEBI:17976"/>
        <dbReference type="ChEBI" id="CHEBI:57856"/>
        <dbReference type="ChEBI" id="CHEBI:59789"/>
        <dbReference type="ChEBI" id="CHEBI:84422"/>
        <dbReference type="EC" id="2.1.1.64"/>
    </reaction>
</comment>
<dbReference type="GO" id="GO:0102208">
    <property type="term" value="F:2-polyprenyl-6-hydroxyphenol methylase activity"/>
    <property type="evidence" value="ECO:0007669"/>
    <property type="project" value="UniProtKB-EC"/>
</dbReference>
<dbReference type="EC" id="2.1.1.222" evidence="5"/>
<keyword evidence="6" id="KW-0830">Ubiquinone</keyword>
<keyword evidence="2 5" id="KW-0808">Transferase</keyword>
<feature type="binding site" evidence="5">
    <location>
        <position position="73"/>
    </location>
    <ligand>
        <name>S-adenosyl-L-methionine</name>
        <dbReference type="ChEBI" id="CHEBI:59789"/>
    </ligand>
</feature>
<evidence type="ECO:0000256" key="5">
    <source>
        <dbReference type="HAMAP-Rule" id="MF_00472"/>
    </source>
</evidence>
<dbReference type="EC" id="2.1.1.64" evidence="5"/>
<keyword evidence="3 5" id="KW-0831">Ubiquinone biosynthesis</keyword>
<proteinExistence type="inferred from homology"/>
<comment type="similarity">
    <text evidence="5">Belongs to the methyltransferase superfamily. UbiG/COQ3 family.</text>
</comment>
<feature type="binding site" evidence="5">
    <location>
        <position position="54"/>
    </location>
    <ligand>
        <name>S-adenosyl-L-methionine</name>
        <dbReference type="ChEBI" id="CHEBI:59789"/>
    </ligand>
</feature>
<evidence type="ECO:0000256" key="4">
    <source>
        <dbReference type="ARBA" id="ARBA00022691"/>
    </source>
</evidence>
<dbReference type="GO" id="GO:0010420">
    <property type="term" value="F:polyprenyldihydroxybenzoate methyltransferase activity"/>
    <property type="evidence" value="ECO:0007669"/>
    <property type="project" value="InterPro"/>
</dbReference>
<evidence type="ECO:0000256" key="3">
    <source>
        <dbReference type="ARBA" id="ARBA00022688"/>
    </source>
</evidence>
<name>A0A450UF90_9GAMM</name>